<accession>S3K4Z0</accession>
<evidence type="ECO:0000313" key="3">
    <source>
        <dbReference type="Proteomes" id="UP000014585"/>
    </source>
</evidence>
<gene>
    <name evidence="2" type="ORF">HMPREF0201_00729</name>
</gene>
<dbReference type="Proteomes" id="UP000014585">
    <property type="component" value="Unassembled WGS sequence"/>
</dbReference>
<proteinExistence type="predicted"/>
<dbReference type="PATRIC" id="fig|566551.4.peg.667"/>
<dbReference type="AlphaFoldDB" id="S3K4Z0"/>
<sequence length="285" mass="31116">MCSYRQCHVSSIVITNTYSPGRFPVMSPMIFPFASPIHTPVATSLSPVTLSRSGRTICLSLGRVGSITTRLLSPETMSGPSTTHGYIPSVLDGVYVPEIFVIVIPTQNAQVYVAGAGMPMSGLRYSPDPPDSRTNLILPTVRPSEGIPGRWSLASRSHSISLASARGTVALWARLNVFHHIVVPCALHTGEVIIKTKTAAMILFIFYPIDFEWKPLSAADSPMPSIAIRKPPRGERAGPIPSQSKPCYRRPSPEDVFFVYHTATHMPASIACVMCPLRRALRLFF</sequence>
<evidence type="ECO:0000313" key="2">
    <source>
        <dbReference type="EMBL" id="EPF20129.1"/>
    </source>
</evidence>
<evidence type="ECO:0000256" key="1">
    <source>
        <dbReference type="SAM" id="MobiDB-lite"/>
    </source>
</evidence>
<dbReference type="EMBL" id="ATDT01000004">
    <property type="protein sequence ID" value="EPF20129.1"/>
    <property type="molecule type" value="Genomic_DNA"/>
</dbReference>
<comment type="caution">
    <text evidence="2">The sequence shown here is derived from an EMBL/GenBank/DDBJ whole genome shotgun (WGS) entry which is preliminary data.</text>
</comment>
<protein>
    <submittedName>
        <fullName evidence="2">Uncharacterized protein</fullName>
    </submittedName>
</protein>
<organism evidence="2 3">
    <name type="scientific">Cedecea davisae DSM 4568</name>
    <dbReference type="NCBI Taxonomy" id="566551"/>
    <lineage>
        <taxon>Bacteria</taxon>
        <taxon>Pseudomonadati</taxon>
        <taxon>Pseudomonadota</taxon>
        <taxon>Gammaproteobacteria</taxon>
        <taxon>Enterobacterales</taxon>
        <taxon>Enterobacteriaceae</taxon>
        <taxon>Cedecea</taxon>
    </lineage>
</organism>
<reference evidence="2 3" key="1">
    <citation type="submission" date="2013-04" db="EMBL/GenBank/DDBJ databases">
        <authorList>
            <person name="Weinstock G."/>
            <person name="Sodergren E."/>
            <person name="Lobos E.A."/>
            <person name="Fulton L."/>
            <person name="Fulton R."/>
            <person name="Courtney L."/>
            <person name="Fronick C."/>
            <person name="O'Laughlin M."/>
            <person name="Godfrey J."/>
            <person name="Wilson R.M."/>
            <person name="Miner T."/>
            <person name="Farmer C."/>
            <person name="Delehaunty K."/>
            <person name="Cordes M."/>
            <person name="Minx P."/>
            <person name="Tomlinson C."/>
            <person name="Chen J."/>
            <person name="Wollam A."/>
            <person name="Pepin K.H."/>
            <person name="Palsikar V.B."/>
            <person name="Zhang X."/>
            <person name="Suruliraj S."/>
            <person name="Perna N.T."/>
            <person name="Plunkett G."/>
            <person name="Warren W."/>
            <person name="Mitreva M."/>
            <person name="Mardis E.R."/>
            <person name="Wilson R.K."/>
        </authorList>
    </citation>
    <scope>NUCLEOTIDE SEQUENCE [LARGE SCALE GENOMIC DNA]</scope>
    <source>
        <strain evidence="2 3">DSM 4568</strain>
    </source>
</reference>
<feature type="region of interest" description="Disordered" evidence="1">
    <location>
        <begin position="229"/>
        <end position="248"/>
    </location>
</feature>
<name>S3K4Z0_9ENTR</name>
<dbReference type="HOGENOM" id="CLU_975544_0_0_6"/>